<feature type="region of interest" description="Disordered" evidence="1">
    <location>
        <begin position="115"/>
        <end position="154"/>
    </location>
</feature>
<evidence type="ECO:0000256" key="1">
    <source>
        <dbReference type="SAM" id="MobiDB-lite"/>
    </source>
</evidence>
<protein>
    <submittedName>
        <fullName evidence="2">Uncharacterized protein</fullName>
    </submittedName>
</protein>
<dbReference type="AlphaFoldDB" id="A0A2Z7AN83"/>
<feature type="compositionally biased region" description="Basic and acidic residues" evidence="1">
    <location>
        <begin position="144"/>
        <end position="154"/>
    </location>
</feature>
<evidence type="ECO:0000313" key="3">
    <source>
        <dbReference type="Proteomes" id="UP000250235"/>
    </source>
</evidence>
<evidence type="ECO:0000313" key="2">
    <source>
        <dbReference type="EMBL" id="KZV23245.1"/>
    </source>
</evidence>
<proteinExistence type="predicted"/>
<dbReference type="Proteomes" id="UP000250235">
    <property type="component" value="Unassembled WGS sequence"/>
</dbReference>
<organism evidence="2 3">
    <name type="scientific">Dorcoceras hygrometricum</name>
    <dbReference type="NCBI Taxonomy" id="472368"/>
    <lineage>
        <taxon>Eukaryota</taxon>
        <taxon>Viridiplantae</taxon>
        <taxon>Streptophyta</taxon>
        <taxon>Embryophyta</taxon>
        <taxon>Tracheophyta</taxon>
        <taxon>Spermatophyta</taxon>
        <taxon>Magnoliopsida</taxon>
        <taxon>eudicotyledons</taxon>
        <taxon>Gunneridae</taxon>
        <taxon>Pentapetalae</taxon>
        <taxon>asterids</taxon>
        <taxon>lamiids</taxon>
        <taxon>Lamiales</taxon>
        <taxon>Gesneriaceae</taxon>
        <taxon>Didymocarpoideae</taxon>
        <taxon>Trichosporeae</taxon>
        <taxon>Loxocarpinae</taxon>
        <taxon>Dorcoceras</taxon>
    </lineage>
</organism>
<name>A0A2Z7AN83_9LAMI</name>
<accession>A0A2Z7AN83</accession>
<sequence length="154" mass="16946">MHETRKTERACAIVERWYTEVAAGIQAEGCAQISRTGAIAAHAVLVFIVQIARDLFSTQRCSVLIQLRRLAPTRFTGKLALQRLAAVVLRIRSTTGNTTPSLVYTRRADEFTTNGISSSRCSERVQPRQATHGGGRRKGRRPRGVVEREGAASV</sequence>
<gene>
    <name evidence="2" type="ORF">F511_25032</name>
</gene>
<reference evidence="2 3" key="1">
    <citation type="journal article" date="2015" name="Proc. Natl. Acad. Sci. U.S.A.">
        <title>The resurrection genome of Boea hygrometrica: A blueprint for survival of dehydration.</title>
        <authorList>
            <person name="Xiao L."/>
            <person name="Yang G."/>
            <person name="Zhang L."/>
            <person name="Yang X."/>
            <person name="Zhao S."/>
            <person name="Ji Z."/>
            <person name="Zhou Q."/>
            <person name="Hu M."/>
            <person name="Wang Y."/>
            <person name="Chen M."/>
            <person name="Xu Y."/>
            <person name="Jin H."/>
            <person name="Xiao X."/>
            <person name="Hu G."/>
            <person name="Bao F."/>
            <person name="Hu Y."/>
            <person name="Wan P."/>
            <person name="Li L."/>
            <person name="Deng X."/>
            <person name="Kuang T."/>
            <person name="Xiang C."/>
            <person name="Zhu J.K."/>
            <person name="Oliver M.J."/>
            <person name="He Y."/>
        </authorList>
    </citation>
    <scope>NUCLEOTIDE SEQUENCE [LARGE SCALE GENOMIC DNA]</scope>
    <source>
        <strain evidence="3">cv. XS01</strain>
    </source>
</reference>
<keyword evidence="3" id="KW-1185">Reference proteome</keyword>
<feature type="compositionally biased region" description="Basic residues" evidence="1">
    <location>
        <begin position="134"/>
        <end position="143"/>
    </location>
</feature>
<dbReference type="EMBL" id="KV013945">
    <property type="protein sequence ID" value="KZV23245.1"/>
    <property type="molecule type" value="Genomic_DNA"/>
</dbReference>